<sequence length="303" mass="32918">MQESSAGWYPDPAGRYQHRYWDGAQWTGHVAANGQVGEDDGTQEPNPAANASSPARQAGAQPGTGAESGRPGFRQPAVNREEIAAILSESSIQPRHGDGTVFGEPVVIIDQTSMDSRSGYRYELFSTTGVQLAECTEKIDSYHIDEVSWSEAVNKNNAETMEFRDHDGRVLASVTHRKLWKSKITVTGGNGSEIGRITQANVLGRVSFELTGQGTKAGKLRSTGTRLKQFDITDHTGNDVGRFVKLGNYSHWHPLHSSKAIGRYVLELSARLPQPLATLVIVAPVAIDLAFNVDQAGYRSASR</sequence>
<name>A0ABP6W5J7_9PSEU</name>
<feature type="region of interest" description="Disordered" evidence="1">
    <location>
        <begin position="30"/>
        <end position="74"/>
    </location>
</feature>
<organism evidence="3 4">
    <name type="scientific">Amycolatopsis ultiminotia</name>
    <dbReference type="NCBI Taxonomy" id="543629"/>
    <lineage>
        <taxon>Bacteria</taxon>
        <taxon>Bacillati</taxon>
        <taxon>Actinomycetota</taxon>
        <taxon>Actinomycetes</taxon>
        <taxon>Pseudonocardiales</taxon>
        <taxon>Pseudonocardiaceae</taxon>
        <taxon>Amycolatopsis</taxon>
    </lineage>
</organism>
<evidence type="ECO:0000259" key="2">
    <source>
        <dbReference type="Pfam" id="PF10708"/>
    </source>
</evidence>
<evidence type="ECO:0000256" key="1">
    <source>
        <dbReference type="SAM" id="MobiDB-lite"/>
    </source>
</evidence>
<evidence type="ECO:0000313" key="3">
    <source>
        <dbReference type="EMBL" id="GAA3545778.1"/>
    </source>
</evidence>
<dbReference type="InterPro" id="IPR018929">
    <property type="entry name" value="DUF2510"/>
</dbReference>
<dbReference type="EMBL" id="BAAAZN010000006">
    <property type="protein sequence ID" value="GAA3545778.1"/>
    <property type="molecule type" value="Genomic_DNA"/>
</dbReference>
<proteinExistence type="predicted"/>
<dbReference type="Pfam" id="PF10708">
    <property type="entry name" value="DUF2510"/>
    <property type="match status" value="1"/>
</dbReference>
<dbReference type="RefSeq" id="WP_344860339.1">
    <property type="nucleotide sequence ID" value="NZ_BAAAZN010000006.1"/>
</dbReference>
<comment type="caution">
    <text evidence="3">The sequence shown here is derived from an EMBL/GenBank/DDBJ whole genome shotgun (WGS) entry which is preliminary data.</text>
</comment>
<dbReference type="Proteomes" id="UP001500689">
    <property type="component" value="Unassembled WGS sequence"/>
</dbReference>
<reference evidence="4" key="1">
    <citation type="journal article" date="2019" name="Int. J. Syst. Evol. Microbiol.">
        <title>The Global Catalogue of Microorganisms (GCM) 10K type strain sequencing project: providing services to taxonomists for standard genome sequencing and annotation.</title>
        <authorList>
            <consortium name="The Broad Institute Genomics Platform"/>
            <consortium name="The Broad Institute Genome Sequencing Center for Infectious Disease"/>
            <person name="Wu L."/>
            <person name="Ma J."/>
        </authorList>
    </citation>
    <scope>NUCLEOTIDE SEQUENCE [LARGE SCALE GENOMIC DNA]</scope>
    <source>
        <strain evidence="4">JCM 16898</strain>
    </source>
</reference>
<protein>
    <recommendedName>
        <fullName evidence="2">DUF2510 domain-containing protein</fullName>
    </recommendedName>
</protein>
<keyword evidence="4" id="KW-1185">Reference proteome</keyword>
<feature type="compositionally biased region" description="Low complexity" evidence="1">
    <location>
        <begin position="45"/>
        <end position="55"/>
    </location>
</feature>
<evidence type="ECO:0000313" key="4">
    <source>
        <dbReference type="Proteomes" id="UP001500689"/>
    </source>
</evidence>
<gene>
    <name evidence="3" type="ORF">GCM10022222_31770</name>
</gene>
<feature type="domain" description="DUF2510" evidence="2">
    <location>
        <begin position="6"/>
        <end position="35"/>
    </location>
</feature>
<accession>A0ABP6W5J7</accession>